<evidence type="ECO:0000313" key="2">
    <source>
        <dbReference type="EMBL" id="AIM40375.1"/>
    </source>
</evidence>
<evidence type="ECO:0000256" key="1">
    <source>
        <dbReference type="SAM" id="MobiDB-lite"/>
    </source>
</evidence>
<dbReference type="Proteomes" id="UP000029359">
    <property type="component" value="Segment"/>
</dbReference>
<protein>
    <submittedName>
        <fullName evidence="2">Capsid assembly protein</fullName>
    </submittedName>
</protein>
<dbReference type="InterPro" id="IPR008768">
    <property type="entry name" value="Gp9-like"/>
</dbReference>
<sequence>MAESNADVYASFGVNNAVMTGSTPTEHEQNMLSLDVAARDGDDAIVLSEEPSSHDDDPYASGEDPFADGEDDEGRIQVRISEDGNEAEFDTGSDNAEVETEGEADEFEPLGDTPEELSQVTEQLGQHEEGFQAMVEQAVERGLSADSVTRIYEEYEADGISEKSYAELEAAGYSRAFVDSYISGQEALVDQYVNQVVAFAGGKERFSAIHTHLEATNPAAAESLETAMMNRDLATVKAIINLAGESYTKKFGKPANRSVTKRATPVKPVARQKEGFTNQAEMIKAMSDPRYRSDAAYRQMVEQKVIDSSF</sequence>
<accession>A0A088F673</accession>
<dbReference type="Pfam" id="PF05396">
    <property type="entry name" value="Phage_T7_Capsid"/>
    <property type="match status" value="1"/>
</dbReference>
<gene>
    <name evidence="2" type="ORF">vBYenPAB5_0030</name>
</gene>
<dbReference type="OrthoDB" id="9213at10239"/>
<dbReference type="GeneID" id="22112010"/>
<dbReference type="GO" id="GO:0019069">
    <property type="term" value="P:viral capsid assembly"/>
    <property type="evidence" value="ECO:0007669"/>
    <property type="project" value="InterPro"/>
</dbReference>
<keyword evidence="3" id="KW-1185">Reference proteome</keyword>
<evidence type="ECO:0000313" key="3">
    <source>
        <dbReference type="Proteomes" id="UP000029359"/>
    </source>
</evidence>
<name>A0A088F673_9CAUD</name>
<dbReference type="KEGG" id="vg:22112010"/>
<reference evidence="2 3" key="1">
    <citation type="journal article" date="2014" name="Virol. J.">
        <title>Complete genome sequence of bacteriophage vB_YenP_AP5 which infects Yersinia enterocolitica of serotype O:3.</title>
        <authorList>
            <person name="Leon-Velarde C.G."/>
            <person name="Kropinski A.M."/>
            <person name="Chen S."/>
            <person name="Abbasifar A."/>
            <person name="Griffiths M.W."/>
            <person name="Odumeru J.A."/>
        </authorList>
    </citation>
    <scope>NUCLEOTIDE SEQUENCE [LARGE SCALE GENOMIC DNA]</scope>
</reference>
<organism evidence="2 3">
    <name type="scientific">Yersinia phage vB_YenP_AP5</name>
    <dbReference type="NCBI Taxonomy" id="1536611"/>
    <lineage>
        <taxon>Viruses</taxon>
        <taxon>Duplodnaviria</taxon>
        <taxon>Heunggongvirae</taxon>
        <taxon>Uroviricota</taxon>
        <taxon>Caudoviricetes</taxon>
        <taxon>Autographivirales</taxon>
        <taxon>Autotranscriptaviridae</taxon>
        <taxon>Studiervirinae</taxon>
        <taxon>Teetrevirus</taxon>
        <taxon>Teetrevirus AP5</taxon>
    </lineage>
</organism>
<feature type="compositionally biased region" description="Acidic residues" evidence="1">
    <location>
        <begin position="83"/>
        <end position="115"/>
    </location>
</feature>
<feature type="region of interest" description="Disordered" evidence="1">
    <location>
        <begin position="41"/>
        <end position="116"/>
    </location>
</feature>
<dbReference type="RefSeq" id="YP_009102825.1">
    <property type="nucleotide sequence ID" value="NC_025451.1"/>
</dbReference>
<proteinExistence type="predicted"/>
<dbReference type="EMBL" id="KM253764">
    <property type="protein sequence ID" value="AIM40375.1"/>
    <property type="molecule type" value="Genomic_DNA"/>
</dbReference>